<feature type="region of interest" description="Disordered" evidence="6">
    <location>
        <begin position="914"/>
        <end position="949"/>
    </location>
</feature>
<feature type="coiled-coil region" evidence="5">
    <location>
        <begin position="254"/>
        <end position="309"/>
    </location>
</feature>
<comment type="similarity">
    <text evidence="1">Belongs to the CCDC39 family.</text>
</comment>
<organism evidence="7 8">
    <name type="scientific">Champsocephalus gunnari</name>
    <name type="common">Mackerel icefish</name>
    <dbReference type="NCBI Taxonomy" id="52237"/>
    <lineage>
        <taxon>Eukaryota</taxon>
        <taxon>Metazoa</taxon>
        <taxon>Chordata</taxon>
        <taxon>Craniata</taxon>
        <taxon>Vertebrata</taxon>
        <taxon>Euteleostomi</taxon>
        <taxon>Actinopterygii</taxon>
        <taxon>Neopterygii</taxon>
        <taxon>Teleostei</taxon>
        <taxon>Neoteleostei</taxon>
        <taxon>Acanthomorphata</taxon>
        <taxon>Eupercaria</taxon>
        <taxon>Perciformes</taxon>
        <taxon>Notothenioidei</taxon>
        <taxon>Channichthyidae</taxon>
        <taxon>Champsocephalus</taxon>
    </lineage>
</organism>
<accession>A0AAN8DDS2</accession>
<evidence type="ECO:0000313" key="7">
    <source>
        <dbReference type="EMBL" id="KAK5918993.1"/>
    </source>
</evidence>
<feature type="coiled-coil region" evidence="5">
    <location>
        <begin position="483"/>
        <end position="531"/>
    </location>
</feature>
<gene>
    <name evidence="7" type="ORF">CgunFtcFv8_022926</name>
</gene>
<proteinExistence type="inferred from homology"/>
<feature type="compositionally biased region" description="Low complexity" evidence="6">
    <location>
        <begin position="921"/>
        <end position="936"/>
    </location>
</feature>
<evidence type="ECO:0000256" key="2">
    <source>
        <dbReference type="ARBA" id="ARBA00016725"/>
    </source>
</evidence>
<dbReference type="Proteomes" id="UP001331515">
    <property type="component" value="Unassembled WGS sequence"/>
</dbReference>
<feature type="region of interest" description="Disordered" evidence="6">
    <location>
        <begin position="858"/>
        <end position="899"/>
    </location>
</feature>
<protein>
    <recommendedName>
        <fullName evidence="2">Coiled-coil domain-containing protein 39</fullName>
    </recommendedName>
</protein>
<dbReference type="AlphaFoldDB" id="A0AAN8DDS2"/>
<dbReference type="GO" id="GO:0060285">
    <property type="term" value="P:cilium-dependent cell motility"/>
    <property type="evidence" value="ECO:0007669"/>
    <property type="project" value="TreeGrafter"/>
</dbReference>
<feature type="coiled-coil region" evidence="5">
    <location>
        <begin position="373"/>
        <end position="442"/>
    </location>
</feature>
<evidence type="ECO:0000256" key="4">
    <source>
        <dbReference type="ARBA" id="ARBA00045182"/>
    </source>
</evidence>
<comment type="function">
    <text evidence="4">Required for assembly of dynein regulatory complex (DRC) and inner dynein arm (IDA) complexes, which are responsible for ciliary beat regulation, thereby playing a central role in motility in cilia and flagella. Probably acts together with CCDC40 to form a molecular ruler that determines the 96 nanometer (nm) repeat length and arrangements of components in cilia and flagella. Not required for outer dynein arm complexes assembly.</text>
</comment>
<name>A0AAN8DDS2_CHAGU</name>
<feature type="coiled-coil region" evidence="5">
    <location>
        <begin position="156"/>
        <end position="229"/>
    </location>
</feature>
<dbReference type="GO" id="GO:0005930">
    <property type="term" value="C:axoneme"/>
    <property type="evidence" value="ECO:0007669"/>
    <property type="project" value="InterPro"/>
</dbReference>
<evidence type="ECO:0000313" key="8">
    <source>
        <dbReference type="Proteomes" id="UP001331515"/>
    </source>
</evidence>
<reference evidence="7 8" key="1">
    <citation type="journal article" date="2023" name="Mol. Biol. Evol.">
        <title>Genomics of Secondarily Temperate Adaptation in the Only Non-Antarctic Icefish.</title>
        <authorList>
            <person name="Rivera-Colon A.G."/>
            <person name="Rayamajhi N."/>
            <person name="Minhas B.F."/>
            <person name="Madrigal G."/>
            <person name="Bilyk K.T."/>
            <person name="Yoon V."/>
            <person name="Hune M."/>
            <person name="Gregory S."/>
            <person name="Cheng C.H.C."/>
            <person name="Catchen J.M."/>
        </authorList>
    </citation>
    <scope>NUCLEOTIDE SEQUENCE [LARGE SCALE GENOMIC DNA]</scope>
    <source>
        <tissue evidence="7">White muscle</tissue>
    </source>
</reference>
<evidence type="ECO:0000256" key="5">
    <source>
        <dbReference type="SAM" id="Coils"/>
    </source>
</evidence>
<dbReference type="PANTHER" id="PTHR18962">
    <property type="entry name" value="COILED-COIL DOMAIN-CONTAINING PROTEIN 39"/>
    <property type="match status" value="1"/>
</dbReference>
<dbReference type="GO" id="GO:0036159">
    <property type="term" value="P:inner dynein arm assembly"/>
    <property type="evidence" value="ECO:0007669"/>
    <property type="project" value="InterPro"/>
</dbReference>
<dbReference type="GO" id="GO:0060287">
    <property type="term" value="P:epithelial cilium movement involved in determination of left/right asymmetry"/>
    <property type="evidence" value="ECO:0007669"/>
    <property type="project" value="TreeGrafter"/>
</dbReference>
<feature type="coiled-coil region" evidence="5">
    <location>
        <begin position="574"/>
        <end position="633"/>
    </location>
</feature>
<feature type="coiled-coil region" evidence="5">
    <location>
        <begin position="9"/>
        <end position="127"/>
    </location>
</feature>
<evidence type="ECO:0000256" key="3">
    <source>
        <dbReference type="ARBA" id="ARBA00023054"/>
    </source>
</evidence>
<feature type="coiled-coil region" evidence="5">
    <location>
        <begin position="663"/>
        <end position="759"/>
    </location>
</feature>
<comment type="caution">
    <text evidence="7">The sequence shown here is derived from an EMBL/GenBank/DDBJ whole genome shotgun (WGS) entry which is preliminary data.</text>
</comment>
<dbReference type="Pfam" id="PF24161">
    <property type="entry name" value="CCDC39"/>
    <property type="match status" value="1"/>
</dbReference>
<keyword evidence="8" id="KW-1185">Reference proteome</keyword>
<dbReference type="GO" id="GO:0005576">
    <property type="term" value="C:extracellular region"/>
    <property type="evidence" value="ECO:0007669"/>
    <property type="project" value="GOC"/>
</dbReference>
<sequence length="1059" mass="120976">MGWDERFAIPELNAENKALLEQIRKKETEALQLEDKLERNKAQKQLMSEFLKRAQQELKNTEALCKAKESEGEMEKHLTALVERERGRLAQETAKMENDLRTLAERRNLLENNIVKAKQKLEQFRSQMSWDQQTMDSFLEESARRDEDTMAIIKYAEQDEQRIKALTLAIEKKTLEANEKRKALDKELTETISAQIALDKTTENLQQAHHETQQLIRQWENTIKQMKQRDAEMQQCALQLAQSNQNIRERNATVIEKKQLLDTQRNNNKESERKITTSKSQAVRLRQDLKEQESNCSRLRDELDTCKGTLGRATSDVESVNSNISGIKKDIQDNNEKLMKATAFNVALEQKLRRVTQSALGEEDRAAQMDLLLKDEEYTIKELDVQLHDCREEFFCRRERLQALKTKEKNSIAQISGSKSTIISLESQLAKLESELMKQQETTGEQDNLIAILSKKLSRLQGVVHSDEKEILDIKVAELTGALEQKRKAANMLTNTLKESEDDIRYLRKEMEKSEAQKRNLADKVEELILLRYTNEKELKRLQIVKQDNMVEHNVMKLEVKRLRDLLYDKTGSVLSLEKRKLKLQKAIKDREEEVKVYREMLGQQMKIGEHERQKLSAELNDKLSKIDLMKKRFEIVTLSMAAPEGEKEETQAYYIIKAAQEKEELKRKGDSLDATIRKMELENRALENTIQLFNNSNSSFRKSLNKVNESSPEHQEKVKLQEQLRAAEVTLKYKKRQVQELQQDVQDMNNTWESLRQEEQAETEKIEHKQSLMGKLNKEICSQQEKVDRATKQCSKLTKEIRSAKNTSTETFEEKDIKLRELKEFNKSINKKLYDTMEDKPDLRSVVEEYFLQANLSLPSPSSTPSSQRSSKTSSPHSSASLRSPASSAGSSPRASALHPPLMKTVELGLDLTSPPLTISRGSSSASSGGSSSSRNHTSLIPWSRSHSDRRSAGTHLLSDFTVFGSSSNMLLLLVLLLAGCSLTAAQTETTQTGPAPLNMTVPVDGPTALVVLVAALQSTQELNLTSIGPTLQELHTLIQLFAPEANIRLTVKKFTKV</sequence>
<dbReference type="InterPro" id="IPR033290">
    <property type="entry name" value="CCDC39"/>
</dbReference>
<dbReference type="EMBL" id="JAURVH010001524">
    <property type="protein sequence ID" value="KAK5918993.1"/>
    <property type="molecule type" value="Genomic_DNA"/>
</dbReference>
<evidence type="ECO:0000256" key="1">
    <source>
        <dbReference type="ARBA" id="ARBA00005805"/>
    </source>
</evidence>
<evidence type="ECO:0000256" key="6">
    <source>
        <dbReference type="SAM" id="MobiDB-lite"/>
    </source>
</evidence>
<keyword evidence="3 5" id="KW-0175">Coiled coil</keyword>
<dbReference type="PANTHER" id="PTHR18962:SF0">
    <property type="entry name" value="COILED-COIL DOMAIN-CONTAINING PROTEIN 39"/>
    <property type="match status" value="1"/>
</dbReference>